<organism evidence="1 2">
    <name type="scientific">Haloferax mediterranei (strain ATCC 33500 / DSM 1411 / JCM 8866 / NBRC 14739 / NCIMB 2177 / R-4)</name>
    <name type="common">Halobacterium mediterranei</name>
    <dbReference type="NCBI Taxonomy" id="523841"/>
    <lineage>
        <taxon>Archaea</taxon>
        <taxon>Methanobacteriati</taxon>
        <taxon>Methanobacteriota</taxon>
        <taxon>Stenosarchaea group</taxon>
        <taxon>Halobacteria</taxon>
        <taxon>Halobacteriales</taxon>
        <taxon>Haloferacaceae</taxon>
        <taxon>Haloferax</taxon>
    </lineage>
</organism>
<name>A0A4P8P129_HALMT</name>
<dbReference type="AlphaFoldDB" id="A0A4P8P129"/>
<dbReference type="Proteomes" id="UP000299011">
    <property type="component" value="Chromosome"/>
</dbReference>
<protein>
    <submittedName>
        <fullName evidence="1">Uncharacterized protein</fullName>
    </submittedName>
</protein>
<reference evidence="1 2" key="1">
    <citation type="submission" date="2019-04" db="EMBL/GenBank/DDBJ databases">
        <title>Methylomes of two halophilic Archaea, Haloarcula marismortui and Haloferax mediterranei.</title>
        <authorList>
            <person name="DasSarma S."/>
            <person name="DasSarma P."/>
            <person name="DasSarma S."/>
            <person name="Fomenkov A."/>
            <person name="Vincze T."/>
            <person name="Anton B.P."/>
            <person name="Roberts R.J."/>
        </authorList>
    </citation>
    <scope>NUCLEOTIDE SEQUENCE [LARGE SCALE GENOMIC DNA]</scope>
    <source>
        <strain evidence="2">ATCC 33500 / DSM 1411 / JCM 8866 / NBRC 14739 / NCIMB 2177 / R-4</strain>
    </source>
</reference>
<proteinExistence type="predicted"/>
<sequence>MTGQNNNIGLGEVLEAITERERRPARCIDCGSTDLLDPLDELDSDGEVQWLCDHCHREREES</sequence>
<gene>
    <name evidence="1" type="ORF">E6P09_02970</name>
</gene>
<accession>A0A4P8P129</accession>
<evidence type="ECO:0000313" key="2">
    <source>
        <dbReference type="Proteomes" id="UP000299011"/>
    </source>
</evidence>
<dbReference type="EMBL" id="CP039139">
    <property type="protein sequence ID" value="QCQ74286.1"/>
    <property type="molecule type" value="Genomic_DNA"/>
</dbReference>
<evidence type="ECO:0000313" key="1">
    <source>
        <dbReference type="EMBL" id="QCQ74286.1"/>
    </source>
</evidence>